<dbReference type="GeneID" id="113866151"/>
<dbReference type="Pfam" id="PF04832">
    <property type="entry name" value="SOUL"/>
    <property type="match status" value="1"/>
</dbReference>
<accession>A0A8B8LN74</accession>
<dbReference type="RefSeq" id="XP_027356838.1">
    <property type="nucleotide sequence ID" value="XM_027501037.1"/>
</dbReference>
<protein>
    <submittedName>
        <fullName evidence="4">Heme-binding protein 2-like</fullName>
    </submittedName>
</protein>
<dbReference type="KEGG" id="aprc:113866151"/>
<organism evidence="3 4">
    <name type="scientific">Abrus precatorius</name>
    <name type="common">Indian licorice</name>
    <name type="synonym">Glycine abrus</name>
    <dbReference type="NCBI Taxonomy" id="3816"/>
    <lineage>
        <taxon>Eukaryota</taxon>
        <taxon>Viridiplantae</taxon>
        <taxon>Streptophyta</taxon>
        <taxon>Embryophyta</taxon>
        <taxon>Tracheophyta</taxon>
        <taxon>Spermatophyta</taxon>
        <taxon>Magnoliopsida</taxon>
        <taxon>eudicotyledons</taxon>
        <taxon>Gunneridae</taxon>
        <taxon>Pentapetalae</taxon>
        <taxon>rosids</taxon>
        <taxon>fabids</taxon>
        <taxon>Fabales</taxon>
        <taxon>Fabaceae</taxon>
        <taxon>Papilionoideae</taxon>
        <taxon>50 kb inversion clade</taxon>
        <taxon>NPAAA clade</taxon>
        <taxon>indigoferoid/millettioid clade</taxon>
        <taxon>Abreae</taxon>
        <taxon>Abrus</taxon>
    </lineage>
</organism>
<gene>
    <name evidence="4" type="primary">LOC113866151</name>
</gene>
<evidence type="ECO:0000256" key="2">
    <source>
        <dbReference type="SAM" id="SignalP"/>
    </source>
</evidence>
<feature type="signal peptide" evidence="2">
    <location>
        <begin position="1"/>
        <end position="25"/>
    </location>
</feature>
<proteinExistence type="inferred from homology"/>
<comment type="similarity">
    <text evidence="1">Belongs to the HEBP family.</text>
</comment>
<name>A0A8B8LN74_ABRPR</name>
<reference evidence="4" key="2">
    <citation type="submission" date="2025-08" db="UniProtKB">
        <authorList>
            <consortium name="RefSeq"/>
        </authorList>
    </citation>
    <scope>IDENTIFICATION</scope>
    <source>
        <tissue evidence="4">Young leaves</tissue>
    </source>
</reference>
<reference evidence="3" key="1">
    <citation type="journal article" date="2019" name="Toxins">
        <title>Detection of Abrin-Like and Prepropulchellin-Like Toxin Genes and Transcripts Using Whole Genome Sequencing and Full-Length Transcript Sequencing of Abrus precatorius.</title>
        <authorList>
            <person name="Hovde B.T."/>
            <person name="Daligault H.E."/>
            <person name="Hanschen E.R."/>
            <person name="Kunde Y.A."/>
            <person name="Johnson M.B."/>
            <person name="Starkenburg S.R."/>
            <person name="Johnson S.L."/>
        </authorList>
    </citation>
    <scope>NUCLEOTIDE SEQUENCE [LARGE SCALE GENOMIC DNA]</scope>
</reference>
<dbReference type="SUPFAM" id="SSF55136">
    <property type="entry name" value="Probable bacterial effector-binding domain"/>
    <property type="match status" value="1"/>
</dbReference>
<dbReference type="OrthoDB" id="6424451at2759"/>
<dbReference type="InterPro" id="IPR011256">
    <property type="entry name" value="Reg_factor_effector_dom_sf"/>
</dbReference>
<sequence>MATTSIFLFSLLSSLLLVSFSGVSGEIPNACKNYECPHYTVVEKGNGYEIRRYDSLVLISNSPVQGDSFVEATRDGFIRLFSYIHGDNNKKQKIKMTAPVITQVSPSNGNSTYDVSFYVPKANQANPPLAKGLGVVRIKSTYAAIRQFGGFVTDSNVGKEVEALSTSLAGTKWSSAVQKSYAVGQYNAPYELTNRVNEIWFLFKTKTELHAV</sequence>
<dbReference type="Proteomes" id="UP000694853">
    <property type="component" value="Unplaced"/>
</dbReference>
<evidence type="ECO:0000313" key="3">
    <source>
        <dbReference type="Proteomes" id="UP000694853"/>
    </source>
</evidence>
<dbReference type="AlphaFoldDB" id="A0A8B8LN74"/>
<dbReference type="FunFam" id="3.20.80.10:FF:000002">
    <property type="entry name" value="Heme-binding protein 2"/>
    <property type="match status" value="1"/>
</dbReference>
<dbReference type="PANTHER" id="PTHR11220">
    <property type="entry name" value="HEME-BINDING PROTEIN-RELATED"/>
    <property type="match status" value="1"/>
</dbReference>
<keyword evidence="3" id="KW-1185">Reference proteome</keyword>
<evidence type="ECO:0000256" key="1">
    <source>
        <dbReference type="ARBA" id="ARBA00009817"/>
    </source>
</evidence>
<dbReference type="InterPro" id="IPR006917">
    <property type="entry name" value="SOUL_heme-bd"/>
</dbReference>
<feature type="chain" id="PRO_5034433046" evidence="2">
    <location>
        <begin position="26"/>
        <end position="212"/>
    </location>
</feature>
<dbReference type="Gene3D" id="3.20.80.10">
    <property type="entry name" value="Regulatory factor, effector binding domain"/>
    <property type="match status" value="1"/>
</dbReference>
<dbReference type="PANTHER" id="PTHR11220:SF25">
    <property type="entry name" value="F3F9.4"/>
    <property type="match status" value="1"/>
</dbReference>
<evidence type="ECO:0000313" key="4">
    <source>
        <dbReference type="RefSeq" id="XP_027356838.1"/>
    </source>
</evidence>
<keyword evidence="2" id="KW-0732">Signal</keyword>